<keyword evidence="2" id="KW-0808">Transferase</keyword>
<dbReference type="InterPro" id="IPR025714">
    <property type="entry name" value="Methyltranfer_dom"/>
</dbReference>
<organism evidence="2 3">
    <name type="scientific">Paenibacillus lutrae</name>
    <dbReference type="NCBI Taxonomy" id="2078573"/>
    <lineage>
        <taxon>Bacteria</taxon>
        <taxon>Bacillati</taxon>
        <taxon>Bacillota</taxon>
        <taxon>Bacilli</taxon>
        <taxon>Bacillales</taxon>
        <taxon>Paenibacillaceae</taxon>
        <taxon>Paenibacillus</taxon>
    </lineage>
</organism>
<protein>
    <submittedName>
        <fullName evidence="2">Methyltransferase domain-containing protein</fullName>
    </submittedName>
</protein>
<dbReference type="Pfam" id="PF13847">
    <property type="entry name" value="Methyltransf_31"/>
    <property type="match status" value="1"/>
</dbReference>
<name>A0A7X3FEF6_9BACL</name>
<dbReference type="AlphaFoldDB" id="A0A7X3FEF6"/>
<dbReference type="SUPFAM" id="SSF53335">
    <property type="entry name" value="S-adenosyl-L-methionine-dependent methyltransferases"/>
    <property type="match status" value="1"/>
</dbReference>
<dbReference type="InterPro" id="IPR029063">
    <property type="entry name" value="SAM-dependent_MTases_sf"/>
</dbReference>
<gene>
    <name evidence="2" type="ORF">EDM21_01205</name>
</gene>
<keyword evidence="2" id="KW-0489">Methyltransferase</keyword>
<reference evidence="2 3" key="1">
    <citation type="journal article" date="2019" name="Microorganisms">
        <title>Paenibacillus lutrae sp. nov., A Chitinolytic Species Isolated from A River Otter in Castril Natural Park, Granada, Spain.</title>
        <authorList>
            <person name="Rodriguez M."/>
            <person name="Reina J.C."/>
            <person name="Bejar V."/>
            <person name="Llamas I."/>
        </authorList>
    </citation>
    <scope>NUCLEOTIDE SEQUENCE [LARGE SCALE GENOMIC DNA]</scope>
    <source>
        <strain evidence="2 3">N10</strain>
    </source>
</reference>
<dbReference type="GO" id="GO:0032259">
    <property type="term" value="P:methylation"/>
    <property type="evidence" value="ECO:0007669"/>
    <property type="project" value="UniProtKB-KW"/>
</dbReference>
<accession>A0A7X3FEF6</accession>
<evidence type="ECO:0000313" key="2">
    <source>
        <dbReference type="EMBL" id="MVO98170.1"/>
    </source>
</evidence>
<dbReference type="Gene3D" id="3.40.50.150">
    <property type="entry name" value="Vaccinia Virus protein VP39"/>
    <property type="match status" value="1"/>
</dbReference>
<dbReference type="RefSeq" id="WP_338043911.1">
    <property type="nucleotide sequence ID" value="NZ_RHLK01000001.1"/>
</dbReference>
<dbReference type="CDD" id="cd02440">
    <property type="entry name" value="AdoMet_MTases"/>
    <property type="match status" value="1"/>
</dbReference>
<keyword evidence="3" id="KW-1185">Reference proteome</keyword>
<evidence type="ECO:0000313" key="3">
    <source>
        <dbReference type="Proteomes" id="UP000490800"/>
    </source>
</evidence>
<dbReference type="EMBL" id="RHLK01000001">
    <property type="protein sequence ID" value="MVO98170.1"/>
    <property type="molecule type" value="Genomic_DNA"/>
</dbReference>
<comment type="caution">
    <text evidence="2">The sequence shown here is derived from an EMBL/GenBank/DDBJ whole genome shotgun (WGS) entry which is preliminary data.</text>
</comment>
<dbReference type="GO" id="GO:0008168">
    <property type="term" value="F:methyltransferase activity"/>
    <property type="evidence" value="ECO:0007669"/>
    <property type="project" value="UniProtKB-KW"/>
</dbReference>
<evidence type="ECO:0000259" key="1">
    <source>
        <dbReference type="Pfam" id="PF13847"/>
    </source>
</evidence>
<proteinExistence type="predicted"/>
<feature type="domain" description="Methyltransferase" evidence="1">
    <location>
        <begin position="15"/>
        <end position="95"/>
    </location>
</feature>
<dbReference type="Proteomes" id="UP000490800">
    <property type="component" value="Unassembled WGS sequence"/>
</dbReference>
<sequence>MFGLSLVNLGAQSGTGFDISDHVIEEAKELAETSGLPCTFVRTDVYDIDSTPINQYDLLYISIGALTWLPDLHKFFGIASTLLKKDGMLVIYEMHPLLNMLAMEDEPEFEDPLKIAFSYFKSDPWIANTGIDYVGNTDQRQSQQGTNTFLRKKKLTS</sequence>